<dbReference type="Proteomes" id="UP000185783">
    <property type="component" value="Unassembled WGS sequence"/>
</dbReference>
<evidence type="ECO:0000256" key="7">
    <source>
        <dbReference type="ARBA" id="ARBA00023114"/>
    </source>
</evidence>
<proteinExistence type="inferred from homology"/>
<keyword evidence="7 10" id="KW-0626">Porin</keyword>
<sequence length="435" mass="47649">MRRFAISVLSLTLPVSYGTAADLPETAPAEYVQICNAFGEGFFVLPGTDTCLRVEGRVRTELRWDNFGDEPNAWDRRTQNATTMRARGYARLDARTQTEYGLLRAYIDLFATVDTPSFSETTGTVVDRPSDDNQQGSFDPAGRTSLGLDYAFVQFGGLTAGKTQSFYDFFTGYAFGAVTATAYSDVKPWVAAYTLPLSQGISASLSFEDRAYRQQGLFVGPYLNLDPSYSQEYAGQRWPDVVGNLRFDGSWGSAQIMGALHDVRYLSSLPDGDVGFAIGGGVKLNLPFMGDARFALQSTYAYGALAYAHSDWGATVYDASTVFPTGGGSAPRRGSGTGEAWSVVGSLQKYWSGTFSTVFEASYAEADNKLFWDVQQTDVLATAIWTPVNNVEIGTEVGYRHLDFNNATAPGGPQPISRPRDQDIMTWMIRVQRDF</sequence>
<accession>A0A1U7JCK0</accession>
<keyword evidence="5 10" id="KW-0732">Signal</keyword>
<dbReference type="GO" id="GO:0015288">
    <property type="term" value="F:porin activity"/>
    <property type="evidence" value="ECO:0007669"/>
    <property type="project" value="UniProtKB-KW"/>
</dbReference>
<protein>
    <recommendedName>
        <fullName evidence="10">Porin</fullName>
    </recommendedName>
</protein>
<dbReference type="Pfam" id="PF02530">
    <property type="entry name" value="Porin_2"/>
    <property type="match status" value="1"/>
</dbReference>
<evidence type="ECO:0000256" key="9">
    <source>
        <dbReference type="ARBA" id="ARBA00023237"/>
    </source>
</evidence>
<dbReference type="GO" id="GO:0006811">
    <property type="term" value="P:monoatomic ion transport"/>
    <property type="evidence" value="ECO:0007669"/>
    <property type="project" value="UniProtKB-KW"/>
</dbReference>
<dbReference type="InterPro" id="IPR003684">
    <property type="entry name" value="Porin_alphabac"/>
</dbReference>
<comment type="function">
    <text evidence="10">Forms passive diffusion pores that allow small molecular weight hydrophilic materials across the outer membrane.</text>
</comment>
<comment type="domain">
    <text evidence="10">Consists of 16-stranded beta-barrel sheets, with large surface-exposed loops, that form a transmembrane pore at the center of each barrel. The pore is partially ocluded by a peptide loop that folds into the pore lumen.</text>
</comment>
<reference evidence="11 12" key="1">
    <citation type="submission" date="2016-03" db="EMBL/GenBank/DDBJ databases">
        <title>Genome sequence of Nesiotobacter sp. nov., a moderately halophilic alphaproteobacterium isolated from the Yellow Sea, China.</title>
        <authorList>
            <person name="Zhang G."/>
            <person name="Zhang R."/>
        </authorList>
    </citation>
    <scope>NUCLEOTIDE SEQUENCE [LARGE SCALE GENOMIC DNA]</scope>
    <source>
        <strain evidence="11 12">WB1-6</strain>
    </source>
</reference>
<evidence type="ECO:0000256" key="3">
    <source>
        <dbReference type="ARBA" id="ARBA00022452"/>
    </source>
</evidence>
<feature type="chain" id="PRO_5010397197" description="Porin" evidence="10">
    <location>
        <begin position="21"/>
        <end position="435"/>
    </location>
</feature>
<evidence type="ECO:0000256" key="6">
    <source>
        <dbReference type="ARBA" id="ARBA00023065"/>
    </source>
</evidence>
<dbReference type="AlphaFoldDB" id="A0A1U7JCK0"/>
<evidence type="ECO:0000256" key="2">
    <source>
        <dbReference type="ARBA" id="ARBA00022448"/>
    </source>
</evidence>
<comment type="subcellular location">
    <subcellularLocation>
        <location evidence="10">Cell outer membrane</location>
        <topology evidence="10">Multi-pass membrane protein</topology>
    </subcellularLocation>
</comment>
<gene>
    <name evidence="11" type="ORF">A3843_17510</name>
</gene>
<dbReference type="GO" id="GO:0046930">
    <property type="term" value="C:pore complex"/>
    <property type="evidence" value="ECO:0007669"/>
    <property type="project" value="UniProtKB-KW"/>
</dbReference>
<keyword evidence="9 10" id="KW-0998">Cell outer membrane</keyword>
<evidence type="ECO:0000313" key="11">
    <source>
        <dbReference type="EMBL" id="OKL42469.1"/>
    </source>
</evidence>
<keyword evidence="4 10" id="KW-0812">Transmembrane</keyword>
<evidence type="ECO:0000256" key="10">
    <source>
        <dbReference type="RuleBase" id="RU364005"/>
    </source>
</evidence>
<comment type="similarity">
    <text evidence="1 10">Belongs to the alphaproteobacteria porin family.</text>
</comment>
<keyword evidence="2 10" id="KW-0813">Transport</keyword>
<evidence type="ECO:0000256" key="1">
    <source>
        <dbReference type="ARBA" id="ARBA00009521"/>
    </source>
</evidence>
<evidence type="ECO:0000313" key="12">
    <source>
        <dbReference type="Proteomes" id="UP000185783"/>
    </source>
</evidence>
<keyword evidence="12" id="KW-1185">Reference proteome</keyword>
<dbReference type="EMBL" id="LVVZ01000041">
    <property type="protein sequence ID" value="OKL42469.1"/>
    <property type="molecule type" value="Genomic_DNA"/>
</dbReference>
<dbReference type="STRING" id="197461.A3843_17510"/>
<evidence type="ECO:0000256" key="8">
    <source>
        <dbReference type="ARBA" id="ARBA00023136"/>
    </source>
</evidence>
<evidence type="ECO:0000256" key="5">
    <source>
        <dbReference type="ARBA" id="ARBA00022729"/>
    </source>
</evidence>
<evidence type="ECO:0000256" key="4">
    <source>
        <dbReference type="ARBA" id="ARBA00022692"/>
    </source>
</evidence>
<keyword evidence="8 10" id="KW-0472">Membrane</keyword>
<comment type="caution">
    <text evidence="11">The sequence shown here is derived from an EMBL/GenBank/DDBJ whole genome shotgun (WGS) entry which is preliminary data.</text>
</comment>
<keyword evidence="6 10" id="KW-0406">Ion transport</keyword>
<dbReference type="RefSeq" id="WP_028482497.1">
    <property type="nucleotide sequence ID" value="NZ_LVVZ01000041.1"/>
</dbReference>
<dbReference type="SUPFAM" id="SSF56935">
    <property type="entry name" value="Porins"/>
    <property type="match status" value="1"/>
</dbReference>
<name>A0A1U7JCK0_9HYPH</name>
<feature type="signal peptide" evidence="10">
    <location>
        <begin position="1"/>
        <end position="20"/>
    </location>
</feature>
<dbReference type="GO" id="GO:0009279">
    <property type="term" value="C:cell outer membrane"/>
    <property type="evidence" value="ECO:0007669"/>
    <property type="project" value="UniProtKB-SubCell"/>
</dbReference>
<organism evidence="11 12">
    <name type="scientific">Pseudovibrio exalbescens</name>
    <dbReference type="NCBI Taxonomy" id="197461"/>
    <lineage>
        <taxon>Bacteria</taxon>
        <taxon>Pseudomonadati</taxon>
        <taxon>Pseudomonadota</taxon>
        <taxon>Alphaproteobacteria</taxon>
        <taxon>Hyphomicrobiales</taxon>
        <taxon>Stappiaceae</taxon>
        <taxon>Pseudovibrio</taxon>
    </lineage>
</organism>
<keyword evidence="3 10" id="KW-1134">Transmembrane beta strand</keyword>